<dbReference type="PANTHER" id="PTHR32329:SF2">
    <property type="entry name" value="BIFUNCTIONAL PROTEIN [INCLUDES 2-HYDROXYACYL-COA DEHYDRATASE (N-TER) AND ITS ACTIVATOR DOMAIN (C_TERM)"/>
    <property type="match status" value="1"/>
</dbReference>
<dbReference type="SUPFAM" id="SSF53067">
    <property type="entry name" value="Actin-like ATPase domain"/>
    <property type="match status" value="1"/>
</dbReference>
<organism evidence="7 8">
    <name type="scientific">Candidatus Scalindua arabica</name>
    <dbReference type="NCBI Taxonomy" id="1127984"/>
    <lineage>
        <taxon>Bacteria</taxon>
        <taxon>Pseudomonadati</taxon>
        <taxon>Planctomycetota</taxon>
        <taxon>Candidatus Brocadiia</taxon>
        <taxon>Candidatus Brocadiales</taxon>
        <taxon>Candidatus Scalinduaceae</taxon>
        <taxon>Candidatus Scalindua</taxon>
    </lineage>
</organism>
<gene>
    <name evidence="7" type="ORF">MAG551_02338</name>
</gene>
<dbReference type="Pfam" id="PF06050">
    <property type="entry name" value="HGD-D"/>
    <property type="match status" value="1"/>
</dbReference>
<sequence length="635" mass="70561">MLTLGIDIGSLSTDAVLINEKKEIVAYEVIATGASSKKACDKIFKHILDATKLKAEDLTYIVATGYGRIKVPFANEVVTEITCHAKGANHFFPDARTVIDIGGQDSKAIKLDAKGNVLDFSMNDKCAAGTGRFLEVMARTLEIELDDMGELSLKGKDNVSISSLCTVFAESEVVSLIGADQKTPDICKALHVSIAKRVSGQAKRVGLEETVVMTGGVAKNIGVVRELEKKLLCTIKMPEEPQIIGALGAAIIALENANADPKEESVAATADNKTSSITDVQLDDDKMLKIGYFCTYTPVEIIRAAGYHPVRIKGSNEENGAGGESLLCSNICSYIKTLTDQKLAGNLNHLEGIVFTNSCDGMRRLYDAWVRIDKGEKFNYFLDIPKNSDEASVQYFADEIQALKEGMENHFKLKIQNEDINRSITLYNGMRDNVMEFLQRQWNGYVGHSGYETFTLLRKGINAVPEKFQDYVSTLTSLMKKISDVPEKDPVPKLFIWGSILENEEIIKMIEDAGARVVSEDLCTGSRYFDRKVEITDNPYKSISERYLKRSPCSRMVDVFGRIKSIVSLIERRAINGAIYHSLKFCDHTLYDYPLVKEEFEKKHIPLLHINCDNSSKSEGQIKTRIEAFIEQLTT</sequence>
<evidence type="ECO:0000313" key="8">
    <source>
        <dbReference type="Proteomes" id="UP000722750"/>
    </source>
</evidence>
<evidence type="ECO:0000313" key="7">
    <source>
        <dbReference type="EMBL" id="MBS1259269.1"/>
    </source>
</evidence>
<name>A0A941W4W8_9BACT</name>
<dbReference type="GO" id="GO:0046872">
    <property type="term" value="F:metal ion binding"/>
    <property type="evidence" value="ECO:0007669"/>
    <property type="project" value="UniProtKB-KW"/>
</dbReference>
<evidence type="ECO:0000256" key="2">
    <source>
        <dbReference type="ARBA" id="ARBA00011738"/>
    </source>
</evidence>
<dbReference type="EMBL" id="JAANXD010000087">
    <property type="protein sequence ID" value="MBS1259269.1"/>
    <property type="molecule type" value="Genomic_DNA"/>
</dbReference>
<dbReference type="FunFam" id="3.30.420.40:FF:000217">
    <property type="entry name" value="2-hydroxyisocaproyl-CoA dehydratase activator"/>
    <property type="match status" value="1"/>
</dbReference>
<evidence type="ECO:0000256" key="4">
    <source>
        <dbReference type="ARBA" id="ARBA00023004"/>
    </source>
</evidence>
<keyword evidence="4" id="KW-0408">Iron</keyword>
<comment type="subunit">
    <text evidence="2">Homodimer.</text>
</comment>
<evidence type="ECO:0000259" key="6">
    <source>
        <dbReference type="Pfam" id="PF01869"/>
    </source>
</evidence>
<dbReference type="InterPro" id="IPR043129">
    <property type="entry name" value="ATPase_NBD"/>
</dbReference>
<dbReference type="Gene3D" id="3.30.420.40">
    <property type="match status" value="2"/>
</dbReference>
<dbReference type="InterPro" id="IPR002731">
    <property type="entry name" value="ATPase_BadF"/>
</dbReference>
<dbReference type="CDD" id="cd24036">
    <property type="entry name" value="ASKHA_NBD_BcrAD_BadFG_HgdC_HadI"/>
    <property type="match status" value="1"/>
</dbReference>
<dbReference type="GO" id="GO:0051536">
    <property type="term" value="F:iron-sulfur cluster binding"/>
    <property type="evidence" value="ECO:0007669"/>
    <property type="project" value="UniProtKB-KW"/>
</dbReference>
<dbReference type="InterPro" id="IPR051805">
    <property type="entry name" value="Dehydratase_Activator_Redct"/>
</dbReference>
<comment type="cofactor">
    <cofactor evidence="1">
        <name>[4Fe-4S] cluster</name>
        <dbReference type="ChEBI" id="CHEBI:49883"/>
    </cofactor>
</comment>
<protein>
    <recommendedName>
        <fullName evidence="6">ATPase BadF/BadG/BcrA/BcrD type domain-containing protein</fullName>
    </recommendedName>
</protein>
<dbReference type="InterPro" id="IPR010327">
    <property type="entry name" value="FldB/FldC_alpha/beta"/>
</dbReference>
<dbReference type="NCBIfam" id="TIGR00241">
    <property type="entry name" value="CoA_E_activ"/>
    <property type="match status" value="1"/>
</dbReference>
<keyword evidence="3" id="KW-0479">Metal-binding</keyword>
<evidence type="ECO:0000256" key="5">
    <source>
        <dbReference type="ARBA" id="ARBA00023014"/>
    </source>
</evidence>
<dbReference type="PANTHER" id="PTHR32329">
    <property type="entry name" value="BIFUNCTIONAL PROTEIN [INCLUDES 2-HYDROXYACYL-COA DEHYDRATASE (N-TER) AND ITS ACTIVATOR DOMAIN (C_TERM)-RELATED"/>
    <property type="match status" value="1"/>
</dbReference>
<dbReference type="InterPro" id="IPR008275">
    <property type="entry name" value="CoA_E_activase_dom"/>
</dbReference>
<dbReference type="Gene3D" id="3.40.50.11900">
    <property type="match status" value="1"/>
</dbReference>
<evidence type="ECO:0000256" key="3">
    <source>
        <dbReference type="ARBA" id="ARBA00022723"/>
    </source>
</evidence>
<reference evidence="7" key="1">
    <citation type="journal article" date="2021" name="ISME J.">
        <title>Fine-scale metabolic discontinuity in a stratified prokaryote microbiome of a Red Sea deep halocline.</title>
        <authorList>
            <person name="Michoud G."/>
            <person name="Ngugi D.K."/>
            <person name="Barozzi A."/>
            <person name="Merlino G."/>
            <person name="Calleja M.L."/>
            <person name="Delgado-Huertas A."/>
            <person name="Moran X.A.G."/>
            <person name="Daffonchio D."/>
        </authorList>
    </citation>
    <scope>NUCLEOTIDE SEQUENCE</scope>
    <source>
        <strain evidence="7">SuakinDeep_MAG55_1</strain>
    </source>
</reference>
<dbReference type="Proteomes" id="UP000722750">
    <property type="component" value="Unassembled WGS sequence"/>
</dbReference>
<proteinExistence type="predicted"/>
<dbReference type="AlphaFoldDB" id="A0A941W4W8"/>
<dbReference type="Gene3D" id="3.40.50.11890">
    <property type="match status" value="1"/>
</dbReference>
<accession>A0A941W4W8</accession>
<evidence type="ECO:0000256" key="1">
    <source>
        <dbReference type="ARBA" id="ARBA00001966"/>
    </source>
</evidence>
<comment type="caution">
    <text evidence="7">The sequence shown here is derived from an EMBL/GenBank/DDBJ whole genome shotgun (WGS) entry which is preliminary data.</text>
</comment>
<dbReference type="Pfam" id="PF01869">
    <property type="entry name" value="BcrAD_BadFG"/>
    <property type="match status" value="1"/>
</dbReference>
<feature type="domain" description="ATPase BadF/BadG/BcrA/BcrD type" evidence="6">
    <location>
        <begin position="4"/>
        <end position="253"/>
    </location>
</feature>
<keyword evidence="5" id="KW-0411">Iron-sulfur</keyword>